<dbReference type="SUPFAM" id="SSF56601">
    <property type="entry name" value="beta-lactamase/transpeptidase-like"/>
    <property type="match status" value="1"/>
</dbReference>
<dbReference type="InterPro" id="IPR001466">
    <property type="entry name" value="Beta-lactam-related"/>
</dbReference>
<name>A0A0S8FRF2_UNCW3</name>
<evidence type="ECO:0000313" key="2">
    <source>
        <dbReference type="EMBL" id="KPK62650.1"/>
    </source>
</evidence>
<sequence>MQERLNKSALNQLLSSVITKKYIYGVVFYVSSDDNTLDLISAAGNIKEDSQYYIASINKLFVSAIILKLYRENRLDLHDKISKYLPEKVISGLHIHRGKDYSNDLSIIHLISQTSGLPGYLIDKQASGKKVMAELEAGVDQPWPIDKVIQEVKKMKTHFPPGKEGRAKYIDTNHQILSLVIENITGKPINIVLENLFEELKLTKTYVCEDANDKNFVPIRYKAETRHLPLFLTSTKNDIISTARDQMTFLRAFFNGHFFPKDRLHELEKWNNVFFPFKYGIGIQKFHLPRVLSPLKSVPDMIGHSGSTGSVVFYVRDISLYITGTVNQQARPSVAFQTMIKIVSKLHRGQA</sequence>
<evidence type="ECO:0000259" key="1">
    <source>
        <dbReference type="Pfam" id="PF00144"/>
    </source>
</evidence>
<dbReference type="AlphaFoldDB" id="A0A0S8FRF2"/>
<proteinExistence type="predicted"/>
<gene>
    <name evidence="2" type="ORF">AMJ83_10285</name>
</gene>
<dbReference type="PANTHER" id="PTHR43283">
    <property type="entry name" value="BETA-LACTAMASE-RELATED"/>
    <property type="match status" value="1"/>
</dbReference>
<dbReference type="Proteomes" id="UP000051373">
    <property type="component" value="Unassembled WGS sequence"/>
</dbReference>
<dbReference type="EMBL" id="LJUJ01000030">
    <property type="protein sequence ID" value="KPK62650.1"/>
    <property type="molecule type" value="Genomic_DNA"/>
</dbReference>
<organism evidence="2 3">
    <name type="scientific">candidate division WOR_3 bacterium SM23_42</name>
    <dbReference type="NCBI Taxonomy" id="1703779"/>
    <lineage>
        <taxon>Bacteria</taxon>
        <taxon>Bacteria division WOR-3</taxon>
    </lineage>
</organism>
<protein>
    <recommendedName>
        <fullName evidence="1">Beta-lactamase-related domain-containing protein</fullName>
    </recommendedName>
</protein>
<dbReference type="STRING" id="1703779.AMJ83_10285"/>
<evidence type="ECO:0000313" key="3">
    <source>
        <dbReference type="Proteomes" id="UP000051373"/>
    </source>
</evidence>
<comment type="caution">
    <text evidence="2">The sequence shown here is derived from an EMBL/GenBank/DDBJ whole genome shotgun (WGS) entry which is preliminary data.</text>
</comment>
<dbReference type="Pfam" id="PF00144">
    <property type="entry name" value="Beta-lactamase"/>
    <property type="match status" value="1"/>
</dbReference>
<feature type="domain" description="Beta-lactamase-related" evidence="1">
    <location>
        <begin position="20"/>
        <end position="332"/>
    </location>
</feature>
<dbReference type="InterPro" id="IPR012338">
    <property type="entry name" value="Beta-lactam/transpept-like"/>
</dbReference>
<accession>A0A0S8FRF2</accession>
<reference evidence="2 3" key="1">
    <citation type="journal article" date="2015" name="Microbiome">
        <title>Genomic resolution of linkages in carbon, nitrogen, and sulfur cycling among widespread estuary sediment bacteria.</title>
        <authorList>
            <person name="Baker B.J."/>
            <person name="Lazar C.S."/>
            <person name="Teske A.P."/>
            <person name="Dick G.J."/>
        </authorList>
    </citation>
    <scope>NUCLEOTIDE SEQUENCE [LARGE SCALE GENOMIC DNA]</scope>
    <source>
        <strain evidence="2">SM23_42</strain>
    </source>
</reference>
<dbReference type="InterPro" id="IPR050789">
    <property type="entry name" value="Diverse_Enzym_Activities"/>
</dbReference>
<dbReference type="Gene3D" id="3.40.710.10">
    <property type="entry name" value="DD-peptidase/beta-lactamase superfamily"/>
    <property type="match status" value="1"/>
</dbReference>